<dbReference type="KEGG" id="tasa:A1Q1_05540"/>
<dbReference type="HOGENOM" id="CLU_1305652_0_0_1"/>
<dbReference type="Proteomes" id="UP000002748">
    <property type="component" value="Unassembled WGS sequence"/>
</dbReference>
<reference evidence="1 2" key="1">
    <citation type="journal article" date="2012" name="Eukaryot. Cell">
        <title>Draft genome sequence of CBS 2479, the standard type strain of Trichosporon asahii.</title>
        <authorList>
            <person name="Yang R.Y."/>
            <person name="Li H.T."/>
            <person name="Zhu H."/>
            <person name="Zhou G.P."/>
            <person name="Wang M."/>
            <person name="Wang L."/>
        </authorList>
    </citation>
    <scope>NUCLEOTIDE SEQUENCE [LARGE SCALE GENOMIC DNA]</scope>
    <source>
        <strain evidence="2">ATCC 90039 / CBS 2479 / JCM 2466 / KCTC 7840 / NCYC 2677 / UAMH 7654</strain>
    </source>
</reference>
<name>J6ENQ0_TRIAS</name>
<accession>J6ENQ0</accession>
<dbReference type="GeneID" id="25989052"/>
<dbReference type="AlphaFoldDB" id="J6ENQ0"/>
<evidence type="ECO:0000313" key="2">
    <source>
        <dbReference type="Proteomes" id="UP000002748"/>
    </source>
</evidence>
<comment type="caution">
    <text evidence="1">The sequence shown here is derived from an EMBL/GenBank/DDBJ whole genome shotgun (WGS) entry which is preliminary data.</text>
</comment>
<evidence type="ECO:0000313" key="1">
    <source>
        <dbReference type="EMBL" id="EJT45994.1"/>
    </source>
</evidence>
<dbReference type="VEuPathDB" id="FungiDB:A1Q1_05540"/>
<protein>
    <submittedName>
        <fullName evidence="1">Uncharacterized protein</fullName>
    </submittedName>
</protein>
<gene>
    <name evidence="1" type="ORF">A1Q1_05540</name>
</gene>
<sequence>MVFAYSIFATSPPFDILDQPLVPCQQSDIFMGDSSDLLIWQDVFVHGRAERAVFSVSRSPLSPAMPTIPEAREETDEQTLSRRRQFSRRLRAMSIDLTKEENKILHSLGCKLKPVLAKDGGAPDSDLPVSPGTAVARARGLVACRHETDCQHLDSLQTLKRISDTELDRWLGYYASDAALISNPASRHEKEHTLAQCIGVTGSDATDAEAS</sequence>
<proteinExistence type="predicted"/>
<dbReference type="EMBL" id="ALBS01000312">
    <property type="protein sequence ID" value="EJT45994.1"/>
    <property type="molecule type" value="Genomic_DNA"/>
</dbReference>
<organism evidence="1 2">
    <name type="scientific">Trichosporon asahii var. asahii (strain ATCC 90039 / CBS 2479 / JCM 2466 / KCTC 7840 / NBRC 103889/ NCYC 2677 / UAMH 7654)</name>
    <name type="common">Yeast</name>
    <dbReference type="NCBI Taxonomy" id="1186058"/>
    <lineage>
        <taxon>Eukaryota</taxon>
        <taxon>Fungi</taxon>
        <taxon>Dikarya</taxon>
        <taxon>Basidiomycota</taxon>
        <taxon>Agaricomycotina</taxon>
        <taxon>Tremellomycetes</taxon>
        <taxon>Trichosporonales</taxon>
        <taxon>Trichosporonaceae</taxon>
        <taxon>Trichosporon</taxon>
    </lineage>
</organism>
<dbReference type="RefSeq" id="XP_014177692.1">
    <property type="nucleotide sequence ID" value="XM_014322217.1"/>
</dbReference>